<evidence type="ECO:0000313" key="2">
    <source>
        <dbReference type="Proteomes" id="UP001576774"/>
    </source>
</evidence>
<dbReference type="Proteomes" id="UP001576774">
    <property type="component" value="Unassembled WGS sequence"/>
</dbReference>
<organism evidence="1 2">
    <name type="scientific">Floridaenema aerugineum BLCC-F46</name>
    <dbReference type="NCBI Taxonomy" id="3153654"/>
    <lineage>
        <taxon>Bacteria</taxon>
        <taxon>Bacillati</taxon>
        <taxon>Cyanobacteriota</taxon>
        <taxon>Cyanophyceae</taxon>
        <taxon>Oscillatoriophycideae</taxon>
        <taxon>Aerosakkonematales</taxon>
        <taxon>Aerosakkonemataceae</taxon>
        <taxon>Floridanema</taxon>
        <taxon>Floridanema aerugineum</taxon>
    </lineage>
</organism>
<keyword evidence="2" id="KW-1185">Reference proteome</keyword>
<reference evidence="1 2" key="1">
    <citation type="submission" date="2024-09" db="EMBL/GenBank/DDBJ databases">
        <title>Floridaenema gen nov. (Aerosakkonemataceae, Aerosakkonematales ord. nov., Cyanobacteria) from benthic tropical and subtropical fresh waters, with the description of four new species.</title>
        <authorList>
            <person name="Moretto J.A."/>
            <person name="Berthold D.E."/>
            <person name="Lefler F.W."/>
            <person name="Huang I.-S."/>
            <person name="Laughinghouse H. IV."/>
        </authorList>
    </citation>
    <scope>NUCLEOTIDE SEQUENCE [LARGE SCALE GENOMIC DNA]</scope>
    <source>
        <strain evidence="1 2">BLCC-F46</strain>
    </source>
</reference>
<accession>A0ABV4XDY1</accession>
<dbReference type="EMBL" id="JBHFNQ010000214">
    <property type="protein sequence ID" value="MFB2881010.1"/>
    <property type="molecule type" value="Genomic_DNA"/>
</dbReference>
<sequence length="135" mass="14729">MNFIEKDGNERGAECEFWTNRQAIPEQAKRTLPSTETFTLTLQLPAHLQSLIQDAARGEGLVLVDWVAKVLEAALKARSSTLAETTPIPHSAANSCNDTVSTIVDWIDVSVSEVSQNNVTVETKAAIEFSEEITA</sequence>
<evidence type="ECO:0000313" key="1">
    <source>
        <dbReference type="EMBL" id="MFB2881010.1"/>
    </source>
</evidence>
<proteinExistence type="predicted"/>
<gene>
    <name evidence="1" type="ORF">ACE1CC_29520</name>
</gene>
<comment type="caution">
    <text evidence="1">The sequence shown here is derived from an EMBL/GenBank/DDBJ whole genome shotgun (WGS) entry which is preliminary data.</text>
</comment>
<protein>
    <submittedName>
        <fullName evidence="1">Uncharacterized protein</fullName>
    </submittedName>
</protein>
<name>A0ABV4XDY1_9CYAN</name>
<dbReference type="RefSeq" id="WP_413274004.1">
    <property type="nucleotide sequence ID" value="NZ_JBHFNQ010000214.1"/>
</dbReference>